<dbReference type="SUPFAM" id="SSF51011">
    <property type="entry name" value="Glycosyl hydrolase domain"/>
    <property type="match status" value="1"/>
</dbReference>
<dbReference type="Proteomes" id="UP000663864">
    <property type="component" value="Unassembled WGS sequence"/>
</dbReference>
<dbReference type="SMART" id="SM00642">
    <property type="entry name" value="Aamy"/>
    <property type="match status" value="1"/>
</dbReference>
<name>A0A815E0J6_9BILA</name>
<evidence type="ECO:0000256" key="1">
    <source>
        <dbReference type="ARBA" id="ARBA00000826"/>
    </source>
</evidence>
<evidence type="ECO:0000256" key="4">
    <source>
        <dbReference type="ARBA" id="ARBA00022676"/>
    </source>
</evidence>
<dbReference type="SUPFAM" id="SSF51445">
    <property type="entry name" value="(Trans)glycosidases"/>
    <property type="match status" value="1"/>
</dbReference>
<evidence type="ECO:0000256" key="5">
    <source>
        <dbReference type="ARBA" id="ARBA00022679"/>
    </source>
</evidence>
<dbReference type="AlphaFoldDB" id="A0A815E0J6"/>
<keyword evidence="5" id="KW-0808">Transferase</keyword>
<keyword evidence="4" id="KW-0328">Glycosyltransferase</keyword>
<evidence type="ECO:0000256" key="2">
    <source>
        <dbReference type="ARBA" id="ARBA00009000"/>
    </source>
</evidence>
<feature type="active site" description="Nucleophile" evidence="6">
    <location>
        <position position="300"/>
    </location>
</feature>
<feature type="domain" description="Glycosyl hydrolase family 13 catalytic" evidence="7">
    <location>
        <begin position="144"/>
        <end position="476"/>
    </location>
</feature>
<dbReference type="InterPro" id="IPR017853">
    <property type="entry name" value="GH"/>
</dbReference>
<gene>
    <name evidence="8" type="ORF">ZHD862_LOCUS28210</name>
</gene>
<dbReference type="PANTHER" id="PTHR43651:SF3">
    <property type="entry name" value="1,4-ALPHA-GLUCAN-BRANCHING ENZYME"/>
    <property type="match status" value="1"/>
</dbReference>
<dbReference type="InterPro" id="IPR037439">
    <property type="entry name" value="Branching_enzy"/>
</dbReference>
<comment type="catalytic activity">
    <reaction evidence="1">
        <text>Transfers a segment of a (1-&gt;4)-alpha-D-glucan chain to a primary hydroxy group in a similar glucan chain.</text>
        <dbReference type="EC" id="2.4.1.18"/>
    </reaction>
</comment>
<dbReference type="GO" id="GO:0005829">
    <property type="term" value="C:cytosol"/>
    <property type="evidence" value="ECO:0007669"/>
    <property type="project" value="TreeGrafter"/>
</dbReference>
<comment type="caution">
    <text evidence="8">The sequence shown here is derived from an EMBL/GenBank/DDBJ whole genome shotgun (WGS) entry which is preliminary data.</text>
</comment>
<protein>
    <recommendedName>
        <fullName evidence="3">1,4-alpha-glucan branching enzyme</fullName>
        <ecNumber evidence="3">2.4.1.18</ecNumber>
    </recommendedName>
</protein>
<dbReference type="InterPro" id="IPR013780">
    <property type="entry name" value="Glyco_hydro_b"/>
</dbReference>
<dbReference type="Pfam" id="PF02922">
    <property type="entry name" value="CBM_48"/>
    <property type="match status" value="1"/>
</dbReference>
<proteinExistence type="inferred from homology"/>
<sequence length="620" mass="73170">MASRDNGTTMHAKLYKIRGAQYCKNDRRTTFRVYAPNAKNVWVILTAFGREEFQLRMQKMNTGLWEAVTDKAPPGRTYLYLIDDCSGKYMLRTDPVSFSVVHIPEVDQVHSVVHDHTAYQWSDENWLTQRALTNPLRAPLSIYEIQPKSWRNGFYQPLNFRQIAPELTNYCLTMGFTHVEMFGLLDHPYKLERGYIVANYFAPYRDNGQCDDLKYLVDYLHQYDIGVIIDWIPTHFYHCHISHWFSNSLHEFDGTNLYASHKSLWGTLYFDFNKEETRRLLFASALYWIDEMHMDGIRFDAVSQMVRRQSNDIPAAITFLRELNQTIHRLYPGVLCIAEETEGYPNLIQAMDFDLKWNISWINDAMNLLRTPFKERPHHWHEKVLNMLNSARENNDKMILTLSHDDTDCHQRDYHKTLFACASYGRNESEKFSDLRNFFAWQTFAPSRGHMIHMGDEIVQPVSWFQRFRQGMSSMDWSLTNTPSFHSKTQQYISDLNYFYRNHPQFWQNGEQDFTMIYECGSNLIVAYHRGIYDNRRMAIIHNFSNRGYKSYDVSLPTWDPNVRRIGKTVEIFNSDNPIYGGSGLFQNEKVDVVHMHSEWILFRLAIPPLATVVLEEHLN</sequence>
<dbReference type="InterPro" id="IPR006047">
    <property type="entry name" value="GH13_cat_dom"/>
</dbReference>
<dbReference type="InterPro" id="IPR014756">
    <property type="entry name" value="Ig_E-set"/>
</dbReference>
<evidence type="ECO:0000259" key="7">
    <source>
        <dbReference type="SMART" id="SM00642"/>
    </source>
</evidence>
<dbReference type="PANTHER" id="PTHR43651">
    <property type="entry name" value="1,4-ALPHA-GLUCAN-BRANCHING ENZYME"/>
    <property type="match status" value="1"/>
</dbReference>
<dbReference type="Gene3D" id="2.60.40.1180">
    <property type="entry name" value="Golgi alpha-mannosidase II"/>
    <property type="match status" value="1"/>
</dbReference>
<dbReference type="GO" id="GO:0004553">
    <property type="term" value="F:hydrolase activity, hydrolyzing O-glycosyl compounds"/>
    <property type="evidence" value="ECO:0007669"/>
    <property type="project" value="InterPro"/>
</dbReference>
<evidence type="ECO:0000256" key="3">
    <source>
        <dbReference type="ARBA" id="ARBA00012541"/>
    </source>
</evidence>
<dbReference type="PIRSF" id="PIRSF000463">
    <property type="entry name" value="GlgB"/>
    <property type="match status" value="1"/>
</dbReference>
<evidence type="ECO:0000256" key="6">
    <source>
        <dbReference type="PIRSR" id="PIRSR000463-1"/>
    </source>
</evidence>
<dbReference type="GO" id="GO:0003844">
    <property type="term" value="F:1,4-alpha-glucan branching enzyme activity"/>
    <property type="evidence" value="ECO:0007669"/>
    <property type="project" value="UniProtKB-EC"/>
</dbReference>
<dbReference type="EMBL" id="CAJNOT010002323">
    <property type="protein sequence ID" value="CAF1305769.1"/>
    <property type="molecule type" value="Genomic_DNA"/>
</dbReference>
<comment type="similarity">
    <text evidence="2">Belongs to the glycosyl hydrolase 13 family. GlgB subfamily.</text>
</comment>
<organism evidence="8 9">
    <name type="scientific">Rotaria sordida</name>
    <dbReference type="NCBI Taxonomy" id="392033"/>
    <lineage>
        <taxon>Eukaryota</taxon>
        <taxon>Metazoa</taxon>
        <taxon>Spiralia</taxon>
        <taxon>Gnathifera</taxon>
        <taxon>Rotifera</taxon>
        <taxon>Eurotatoria</taxon>
        <taxon>Bdelloidea</taxon>
        <taxon>Philodinida</taxon>
        <taxon>Philodinidae</taxon>
        <taxon>Rotaria</taxon>
    </lineage>
</organism>
<dbReference type="InterPro" id="IPR004193">
    <property type="entry name" value="Glyco_hydro_13_N"/>
</dbReference>
<accession>A0A815E0J6</accession>
<dbReference type="Gene3D" id="2.60.40.10">
    <property type="entry name" value="Immunoglobulins"/>
    <property type="match status" value="1"/>
</dbReference>
<dbReference type="Pfam" id="PF02806">
    <property type="entry name" value="Alpha-amylase_C"/>
    <property type="match status" value="1"/>
</dbReference>
<dbReference type="GO" id="GO:0005978">
    <property type="term" value="P:glycogen biosynthetic process"/>
    <property type="evidence" value="ECO:0007669"/>
    <property type="project" value="InterPro"/>
</dbReference>
<dbReference type="Gene3D" id="3.20.20.80">
    <property type="entry name" value="Glycosidases"/>
    <property type="match status" value="1"/>
</dbReference>
<dbReference type="InterPro" id="IPR013783">
    <property type="entry name" value="Ig-like_fold"/>
</dbReference>
<dbReference type="GO" id="GO:0043169">
    <property type="term" value="F:cation binding"/>
    <property type="evidence" value="ECO:0007669"/>
    <property type="project" value="InterPro"/>
</dbReference>
<feature type="active site" description="Proton donor" evidence="6">
    <location>
        <position position="339"/>
    </location>
</feature>
<evidence type="ECO:0000313" key="8">
    <source>
        <dbReference type="EMBL" id="CAF1305769.1"/>
    </source>
</evidence>
<evidence type="ECO:0000313" key="9">
    <source>
        <dbReference type="Proteomes" id="UP000663864"/>
    </source>
</evidence>
<dbReference type="InterPro" id="IPR006048">
    <property type="entry name" value="A-amylase/branching_C"/>
</dbReference>
<dbReference type="SUPFAM" id="SSF81296">
    <property type="entry name" value="E set domains"/>
    <property type="match status" value="1"/>
</dbReference>
<dbReference type="EC" id="2.4.1.18" evidence="3"/>
<reference evidence="8" key="1">
    <citation type="submission" date="2021-02" db="EMBL/GenBank/DDBJ databases">
        <authorList>
            <person name="Nowell W R."/>
        </authorList>
    </citation>
    <scope>NUCLEOTIDE SEQUENCE</scope>
</reference>